<sequence length="298" mass="33718">MRASSNEWDPSRQEELSMEEQNYFPGKRGFHSPQFIRRNPVIICCAILGIGLVCCIALLTQSLRNDSAMFEDNSRRNTQWSQMFASIAVLESRNSVHSVLEELAELKNKTGQIAQDVAQVMGEFYNITVAVMGNQNSVPSVLEELVELERENGRIAKDVAQGIAELKAEGKLTPSVLDEVTELKRLTGRMAKDVIQLLEEYRSFTEELCTGCPENWVLFEKHCYFFSTLKRPWLAAKQSCEKEGAHLVVINIQAEQSFLVKQLAGEQVFWIGLSDTVKEGEWRWVDGTPLSISDLYTC</sequence>
<dbReference type="GO" id="GO:0005576">
    <property type="term" value="C:extracellular region"/>
    <property type="evidence" value="ECO:0007669"/>
    <property type="project" value="UniProtKB-SubCell"/>
</dbReference>
<proteinExistence type="predicted"/>
<dbReference type="PANTHER" id="PTHR46746">
    <property type="entry name" value="KILLER CELL LECTIN-LIKE RECEPTOR SUBFAMILY F MEMBER 2"/>
    <property type="match status" value="1"/>
</dbReference>
<reference evidence="7" key="1">
    <citation type="submission" date="2022-12" db="EMBL/GenBank/DDBJ databases">
        <authorList>
            <person name="Alioto T."/>
            <person name="Alioto T."/>
            <person name="Gomez Garrido J."/>
        </authorList>
    </citation>
    <scope>NUCLEOTIDE SEQUENCE</scope>
</reference>
<gene>
    <name evidence="7" type="ORF">PODLI_1B033811</name>
</gene>
<evidence type="ECO:0000256" key="5">
    <source>
        <dbReference type="SAM" id="Phobius"/>
    </source>
</evidence>
<dbReference type="CDD" id="cd03590">
    <property type="entry name" value="CLECT_DC-SIGN_like"/>
    <property type="match status" value="1"/>
</dbReference>
<evidence type="ECO:0000256" key="2">
    <source>
        <dbReference type="ARBA" id="ARBA00022525"/>
    </source>
</evidence>
<dbReference type="SMART" id="SM00034">
    <property type="entry name" value="CLECT"/>
    <property type="match status" value="1"/>
</dbReference>
<dbReference type="EMBL" id="OX395127">
    <property type="protein sequence ID" value="CAI5766361.1"/>
    <property type="molecule type" value="Genomic_DNA"/>
</dbReference>
<name>A0AA35NW33_9SAUR</name>
<dbReference type="InterPro" id="IPR001304">
    <property type="entry name" value="C-type_lectin-like"/>
</dbReference>
<keyword evidence="3" id="KW-0430">Lectin</keyword>
<evidence type="ECO:0000259" key="6">
    <source>
        <dbReference type="PROSITE" id="PS50041"/>
    </source>
</evidence>
<protein>
    <recommendedName>
        <fullName evidence="6">C-type lectin domain-containing protein</fullName>
    </recommendedName>
</protein>
<dbReference type="AlphaFoldDB" id="A0AA35NW33"/>
<keyword evidence="5" id="KW-1133">Transmembrane helix</keyword>
<dbReference type="PANTHER" id="PTHR46746:SF9">
    <property type="entry name" value="CD209 ANTIGEN-LIKE PROTEIN C-LIKE"/>
    <property type="match status" value="1"/>
</dbReference>
<evidence type="ECO:0000313" key="8">
    <source>
        <dbReference type="Proteomes" id="UP001178461"/>
    </source>
</evidence>
<comment type="subcellular location">
    <subcellularLocation>
        <location evidence="1">Secreted</location>
    </subcellularLocation>
</comment>
<evidence type="ECO:0000313" key="7">
    <source>
        <dbReference type="EMBL" id="CAI5766361.1"/>
    </source>
</evidence>
<evidence type="ECO:0000256" key="1">
    <source>
        <dbReference type="ARBA" id="ARBA00004613"/>
    </source>
</evidence>
<feature type="transmembrane region" description="Helical" evidence="5">
    <location>
        <begin position="40"/>
        <end position="59"/>
    </location>
</feature>
<dbReference type="Proteomes" id="UP001178461">
    <property type="component" value="Chromosome 2"/>
</dbReference>
<dbReference type="Gene3D" id="3.10.100.10">
    <property type="entry name" value="Mannose-Binding Protein A, subunit A"/>
    <property type="match status" value="1"/>
</dbReference>
<evidence type="ECO:0000256" key="4">
    <source>
        <dbReference type="ARBA" id="ARBA00023157"/>
    </source>
</evidence>
<organism evidence="7 8">
    <name type="scientific">Podarcis lilfordi</name>
    <name type="common">Lilford's wall lizard</name>
    <dbReference type="NCBI Taxonomy" id="74358"/>
    <lineage>
        <taxon>Eukaryota</taxon>
        <taxon>Metazoa</taxon>
        <taxon>Chordata</taxon>
        <taxon>Craniata</taxon>
        <taxon>Vertebrata</taxon>
        <taxon>Euteleostomi</taxon>
        <taxon>Lepidosauria</taxon>
        <taxon>Squamata</taxon>
        <taxon>Bifurcata</taxon>
        <taxon>Unidentata</taxon>
        <taxon>Episquamata</taxon>
        <taxon>Laterata</taxon>
        <taxon>Lacertibaenia</taxon>
        <taxon>Lacertidae</taxon>
        <taxon>Podarcis</taxon>
    </lineage>
</organism>
<keyword evidence="5" id="KW-0472">Membrane</keyword>
<dbReference type="PROSITE" id="PS50041">
    <property type="entry name" value="C_TYPE_LECTIN_2"/>
    <property type="match status" value="1"/>
</dbReference>
<feature type="domain" description="C-type lectin" evidence="6">
    <location>
        <begin position="219"/>
        <end position="298"/>
    </location>
</feature>
<dbReference type="GO" id="GO:0030246">
    <property type="term" value="F:carbohydrate binding"/>
    <property type="evidence" value="ECO:0007669"/>
    <property type="project" value="UniProtKB-KW"/>
</dbReference>
<keyword evidence="4" id="KW-1015">Disulfide bond</keyword>
<keyword evidence="8" id="KW-1185">Reference proteome</keyword>
<dbReference type="SUPFAM" id="SSF56436">
    <property type="entry name" value="C-type lectin-like"/>
    <property type="match status" value="1"/>
</dbReference>
<evidence type="ECO:0000256" key="3">
    <source>
        <dbReference type="ARBA" id="ARBA00022734"/>
    </source>
</evidence>
<keyword evidence="5" id="KW-0812">Transmembrane</keyword>
<dbReference type="InterPro" id="IPR016187">
    <property type="entry name" value="CTDL_fold"/>
</dbReference>
<dbReference type="InterPro" id="IPR033989">
    <property type="entry name" value="CD209-like_CTLD"/>
</dbReference>
<keyword evidence="2" id="KW-0964">Secreted</keyword>
<dbReference type="InterPro" id="IPR051379">
    <property type="entry name" value="C-type_Lectin_Receptor_IMM"/>
</dbReference>
<dbReference type="InterPro" id="IPR016186">
    <property type="entry name" value="C-type_lectin-like/link_sf"/>
</dbReference>
<accession>A0AA35NW33</accession>
<dbReference type="Pfam" id="PF00059">
    <property type="entry name" value="Lectin_C"/>
    <property type="match status" value="1"/>
</dbReference>